<dbReference type="GO" id="GO:0016594">
    <property type="term" value="F:glycine binding"/>
    <property type="evidence" value="ECO:0007669"/>
    <property type="project" value="TreeGrafter"/>
</dbReference>
<dbReference type="OrthoDB" id="6537869at2759"/>
<dbReference type="InterPro" id="IPR015424">
    <property type="entry name" value="PyrdxlP-dep_Trfase"/>
</dbReference>
<dbReference type="EMBL" id="CAJFDH010000002">
    <property type="protein sequence ID" value="CAD5212807.1"/>
    <property type="molecule type" value="Genomic_DNA"/>
</dbReference>
<dbReference type="GO" id="GO:0004375">
    <property type="term" value="F:glycine dehydrogenase (decarboxylating) activity"/>
    <property type="evidence" value="ECO:0007669"/>
    <property type="project" value="InterPro"/>
</dbReference>
<dbReference type="GO" id="GO:0005960">
    <property type="term" value="C:glycine cleavage complex"/>
    <property type="evidence" value="ECO:0007669"/>
    <property type="project" value="TreeGrafter"/>
</dbReference>
<evidence type="ECO:0000313" key="5">
    <source>
        <dbReference type="Proteomes" id="UP000614601"/>
    </source>
</evidence>
<protein>
    <recommendedName>
        <fullName evidence="3">Glycine cleavage system P-protein N-terminal domain-containing protein</fullName>
    </recommendedName>
</protein>
<gene>
    <name evidence="4" type="ORF">BOKJ2_LOCUS4608</name>
</gene>
<reference evidence="4" key="1">
    <citation type="submission" date="2020-09" db="EMBL/GenBank/DDBJ databases">
        <authorList>
            <person name="Kikuchi T."/>
        </authorList>
    </citation>
    <scope>NUCLEOTIDE SEQUENCE</scope>
    <source>
        <strain evidence="4">SH1</strain>
    </source>
</reference>
<accession>A0A811KBR7</accession>
<dbReference type="GO" id="GO:0019464">
    <property type="term" value="P:glycine decarboxylation via glycine cleavage system"/>
    <property type="evidence" value="ECO:0007669"/>
    <property type="project" value="TreeGrafter"/>
</dbReference>
<feature type="transmembrane region" description="Helical" evidence="2">
    <location>
        <begin position="183"/>
        <end position="205"/>
    </location>
</feature>
<organism evidence="4 5">
    <name type="scientific">Bursaphelenchus okinawaensis</name>
    <dbReference type="NCBI Taxonomy" id="465554"/>
    <lineage>
        <taxon>Eukaryota</taxon>
        <taxon>Metazoa</taxon>
        <taxon>Ecdysozoa</taxon>
        <taxon>Nematoda</taxon>
        <taxon>Chromadorea</taxon>
        <taxon>Rhabditida</taxon>
        <taxon>Tylenchina</taxon>
        <taxon>Tylenchomorpha</taxon>
        <taxon>Aphelenchoidea</taxon>
        <taxon>Aphelenchoididae</taxon>
        <taxon>Bursaphelenchus</taxon>
    </lineage>
</organism>
<dbReference type="Pfam" id="PF02347">
    <property type="entry name" value="GDC-P"/>
    <property type="match status" value="1"/>
</dbReference>
<evidence type="ECO:0000256" key="1">
    <source>
        <dbReference type="ARBA" id="ARBA00023002"/>
    </source>
</evidence>
<comment type="caution">
    <text evidence="4">The sequence shown here is derived from an EMBL/GenBank/DDBJ whole genome shotgun (WGS) entry which is preliminary data.</text>
</comment>
<sequence>MISDLTGLDVANASLLDESSACAEAMTLSCRATKRNVVLYDPHLHPQNIAVLQTRAKPIDIKLEPLDVENVNITRDIAGIIIQYPNTEGLIYENIESIVELAHESGALVTMACDPLSLCLLRSPGDLKADIVVGNAQRFGIPLGYGGPHVAFMSVAKTDNRNLLARLMPGRLVGISSNQLCQILWLLTTVMNFLILIFVLLFLGVCTTQLSPIKDADALVEEFYEKAEKIVESTVDLTEKLKFIKESTASFLKLAFPVGALVAASLDIASQLPNALLKQVMDV</sequence>
<evidence type="ECO:0000259" key="3">
    <source>
        <dbReference type="Pfam" id="PF02347"/>
    </source>
</evidence>
<keyword evidence="5" id="KW-1185">Reference proteome</keyword>
<dbReference type="InterPro" id="IPR020581">
    <property type="entry name" value="GDC_P"/>
</dbReference>
<keyword evidence="1" id="KW-0560">Oxidoreductase</keyword>
<dbReference type="GO" id="GO:0005739">
    <property type="term" value="C:mitochondrion"/>
    <property type="evidence" value="ECO:0007669"/>
    <property type="project" value="TreeGrafter"/>
</dbReference>
<dbReference type="Proteomes" id="UP000783686">
    <property type="component" value="Unassembled WGS sequence"/>
</dbReference>
<dbReference type="AlphaFoldDB" id="A0A811KBR7"/>
<dbReference type="SUPFAM" id="SSF53383">
    <property type="entry name" value="PLP-dependent transferases"/>
    <property type="match status" value="1"/>
</dbReference>
<keyword evidence="2" id="KW-0812">Transmembrane</keyword>
<name>A0A811KBR7_9BILA</name>
<proteinExistence type="predicted"/>
<dbReference type="Gene3D" id="3.40.640.10">
    <property type="entry name" value="Type I PLP-dependent aspartate aminotransferase-like (Major domain)"/>
    <property type="match status" value="1"/>
</dbReference>
<dbReference type="InterPro" id="IPR049315">
    <property type="entry name" value="GDC-P_N"/>
</dbReference>
<dbReference type="PANTHER" id="PTHR11773:SF1">
    <property type="entry name" value="GLYCINE DEHYDROGENASE (DECARBOXYLATING), MITOCHONDRIAL"/>
    <property type="match status" value="1"/>
</dbReference>
<evidence type="ECO:0000256" key="2">
    <source>
        <dbReference type="SAM" id="Phobius"/>
    </source>
</evidence>
<keyword evidence="2" id="KW-0472">Membrane</keyword>
<dbReference type="EMBL" id="CAJFCW020000002">
    <property type="protein sequence ID" value="CAG9097652.1"/>
    <property type="molecule type" value="Genomic_DNA"/>
</dbReference>
<feature type="domain" description="Glycine cleavage system P-protein N-terminal" evidence="3">
    <location>
        <begin position="1"/>
        <end position="179"/>
    </location>
</feature>
<dbReference type="Proteomes" id="UP000614601">
    <property type="component" value="Unassembled WGS sequence"/>
</dbReference>
<evidence type="ECO:0000313" key="4">
    <source>
        <dbReference type="EMBL" id="CAD5212807.1"/>
    </source>
</evidence>
<dbReference type="InterPro" id="IPR015421">
    <property type="entry name" value="PyrdxlP-dep_Trfase_major"/>
</dbReference>
<dbReference type="PANTHER" id="PTHR11773">
    <property type="entry name" value="GLYCINE DEHYDROGENASE, DECARBOXYLATING"/>
    <property type="match status" value="1"/>
</dbReference>
<keyword evidence="2" id="KW-1133">Transmembrane helix</keyword>
<dbReference type="GO" id="GO:0030170">
    <property type="term" value="F:pyridoxal phosphate binding"/>
    <property type="evidence" value="ECO:0007669"/>
    <property type="project" value="TreeGrafter"/>
</dbReference>